<evidence type="ECO:0000313" key="2">
    <source>
        <dbReference type="Proteomes" id="UP001239111"/>
    </source>
</evidence>
<protein>
    <submittedName>
        <fullName evidence="1">Uncharacterized protein</fullName>
    </submittedName>
</protein>
<comment type="caution">
    <text evidence="1">The sequence shown here is derived from an EMBL/GenBank/DDBJ whole genome shotgun (WGS) entry which is preliminary data.</text>
</comment>
<organism evidence="1 2">
    <name type="scientific">Eretmocerus hayati</name>
    <dbReference type="NCBI Taxonomy" id="131215"/>
    <lineage>
        <taxon>Eukaryota</taxon>
        <taxon>Metazoa</taxon>
        <taxon>Ecdysozoa</taxon>
        <taxon>Arthropoda</taxon>
        <taxon>Hexapoda</taxon>
        <taxon>Insecta</taxon>
        <taxon>Pterygota</taxon>
        <taxon>Neoptera</taxon>
        <taxon>Endopterygota</taxon>
        <taxon>Hymenoptera</taxon>
        <taxon>Apocrita</taxon>
        <taxon>Proctotrupomorpha</taxon>
        <taxon>Chalcidoidea</taxon>
        <taxon>Aphelinidae</taxon>
        <taxon>Aphelininae</taxon>
        <taxon>Eretmocerus</taxon>
    </lineage>
</organism>
<evidence type="ECO:0000313" key="1">
    <source>
        <dbReference type="EMBL" id="KAJ8680970.1"/>
    </source>
</evidence>
<name>A0ACC2PGT3_9HYME</name>
<proteinExistence type="predicted"/>
<dbReference type="EMBL" id="CM056742">
    <property type="protein sequence ID" value="KAJ8680970.1"/>
    <property type="molecule type" value="Genomic_DNA"/>
</dbReference>
<reference evidence="1" key="1">
    <citation type="submission" date="2023-04" db="EMBL/GenBank/DDBJ databases">
        <title>A chromosome-level genome assembly of the parasitoid wasp Eretmocerus hayati.</title>
        <authorList>
            <person name="Zhong Y."/>
            <person name="Liu S."/>
            <person name="Liu Y."/>
        </authorList>
    </citation>
    <scope>NUCLEOTIDE SEQUENCE</scope>
    <source>
        <strain evidence="1">ZJU_SS_LIU_2023</strain>
    </source>
</reference>
<gene>
    <name evidence="1" type="ORF">QAD02_016757</name>
</gene>
<dbReference type="Proteomes" id="UP001239111">
    <property type="component" value="Chromosome 2"/>
</dbReference>
<sequence length="363" mass="41429">MPLQYHFLIKRRFKVPEIQISKQAILAYFALFLTGIFFAFYARLFGFRARNWYVLNIMTAQMGGALQQEHGILVRTSEKIFLITMYVVTFMVSDLATDYFLQIFNYRLDISDFTTLGELANSAIALTMMEEHLLHLALIGDHIDVKKIVKHTEGHASVNGYGPFCSIDVVYGKVDESIDACIVGSRDLITVSKMSDGWYVDTIDEPIETVYPYITIRYSETLGDTFWLLKHRFSHLVDRFMENGFVNYWNEKDTRDTVSHILKRGGDPTIIENGRDKYENYNKGEALPLKYQLAAVMVAGATVSVIVLVCEILWVSFLKKTKIGTFIGAFNHYQSKKFTGYTVSKPVGNSKLVSIRYIDPASL</sequence>
<accession>A0ACC2PGT3</accession>
<keyword evidence="2" id="KW-1185">Reference proteome</keyword>